<reference evidence="1 2" key="1">
    <citation type="submission" date="2019-04" db="EMBL/GenBank/DDBJ databases">
        <authorList>
            <consortium name="DOE Joint Genome Institute"/>
            <person name="Mondo S."/>
            <person name="Kjaerbolling I."/>
            <person name="Vesth T."/>
            <person name="Frisvad J.C."/>
            <person name="Nybo J.L."/>
            <person name="Theobald S."/>
            <person name="Kildgaard S."/>
            <person name="Isbrandt T."/>
            <person name="Kuo A."/>
            <person name="Sato A."/>
            <person name="Lyhne E.K."/>
            <person name="Kogle M.E."/>
            <person name="Wiebenga A."/>
            <person name="Kun R.S."/>
            <person name="Lubbers R.J."/>
            <person name="Makela M.R."/>
            <person name="Barry K."/>
            <person name="Chovatia M."/>
            <person name="Clum A."/>
            <person name="Daum C."/>
            <person name="Haridas S."/>
            <person name="He G."/>
            <person name="LaButti K."/>
            <person name="Lipzen A."/>
            <person name="Riley R."/>
            <person name="Salamov A."/>
            <person name="Simmons B.A."/>
            <person name="Magnuson J.K."/>
            <person name="Henrissat B."/>
            <person name="Mortensen U.H."/>
            <person name="Larsen T.O."/>
            <person name="Devries R.P."/>
            <person name="Grigoriev I.V."/>
            <person name="Machida M."/>
            <person name="Baker S.E."/>
            <person name="Andersen M.R."/>
            <person name="Cantor M.N."/>
            <person name="Hua S.X."/>
        </authorList>
    </citation>
    <scope>NUCLEOTIDE SEQUENCE [LARGE SCALE GENOMIC DNA]</scope>
    <source>
        <strain evidence="1 2">CBS 117616</strain>
    </source>
</reference>
<protein>
    <submittedName>
        <fullName evidence="1">Uncharacterized protein</fullName>
    </submittedName>
</protein>
<sequence>MNALSNKISLFIDENPLSKQYGIYALAIGSTEGGSYLTKVPQKKGIPYDYIAFHDLARAVFEYRYNNLYELVVVRQPDPAMEHIFSVYRDRDRYETKELWVEHPSHKGHWKIVGRTDDYVNLSNGDGLHASLPEMNIEAHPAVRAVLIKGQGRPAPVLIVQLFGEYESGNREEMADSLWSYIEKVNLRCHDREKQFVQTVKRSVACGSTLAMYEEIGSLFS</sequence>
<name>A0ABQ6X4A7_9EURO</name>
<keyword evidence="2" id="KW-1185">Reference proteome</keyword>
<dbReference type="Proteomes" id="UP000325395">
    <property type="component" value="Unassembled WGS sequence"/>
</dbReference>
<evidence type="ECO:0000313" key="2">
    <source>
        <dbReference type="Proteomes" id="UP000325395"/>
    </source>
</evidence>
<dbReference type="Pfam" id="PF23562">
    <property type="entry name" value="AMP-binding_C_3"/>
    <property type="match status" value="1"/>
</dbReference>
<dbReference type="SUPFAM" id="SSF56801">
    <property type="entry name" value="Acetyl-CoA synthetase-like"/>
    <property type="match status" value="1"/>
</dbReference>
<proteinExistence type="predicted"/>
<organism evidence="1 2">
    <name type="scientific">Aspergillus pseudocaelatus</name>
    <dbReference type="NCBI Taxonomy" id="1825620"/>
    <lineage>
        <taxon>Eukaryota</taxon>
        <taxon>Fungi</taxon>
        <taxon>Dikarya</taxon>
        <taxon>Ascomycota</taxon>
        <taxon>Pezizomycotina</taxon>
        <taxon>Eurotiomycetes</taxon>
        <taxon>Eurotiomycetidae</taxon>
        <taxon>Eurotiales</taxon>
        <taxon>Aspergillaceae</taxon>
        <taxon>Aspergillus</taxon>
        <taxon>Aspergillus subgen. Circumdati</taxon>
    </lineage>
</organism>
<accession>A0ABQ6X4A7</accession>
<gene>
    <name evidence="1" type="ORF">BDV36DRAFT_279029</name>
</gene>
<dbReference type="EMBL" id="ML735688">
    <property type="protein sequence ID" value="KAE8423486.1"/>
    <property type="molecule type" value="Genomic_DNA"/>
</dbReference>
<evidence type="ECO:0000313" key="1">
    <source>
        <dbReference type="EMBL" id="KAE8423486.1"/>
    </source>
</evidence>